<sequence length="283" mass="30502">MATTAPPTTDTRRPPRAPVSAVRQLLRLTRTELTLFHRYRTALYMAFMPLVLLLPAFTMPEAEVAPGILNRAYLVSGLPVLSAMTLAVLHMPNVYAARREMMILKRFRVSGVPPAALFGATGVAVFAITVAISVLVGGLMAARFDTLPSDPLLLLLAVMLTTAIVSMLGLVFTNLARNAESAQMISMVPFLLFIAISGTFVPPDLMPAPVANALSYLPMLPAIDIARSAYFGLDTFGGVEGATSATGLDLWVAAAPSLLVLLVWLGIATYLLRFFRWDPRQAD</sequence>
<keyword evidence="4 6" id="KW-0472">Membrane</keyword>
<feature type="transmembrane region" description="Helical" evidence="6">
    <location>
        <begin position="184"/>
        <end position="201"/>
    </location>
</feature>
<comment type="subcellular location">
    <subcellularLocation>
        <location evidence="1">Membrane</location>
        <topology evidence="1">Multi-pass membrane protein</topology>
    </subcellularLocation>
</comment>
<evidence type="ECO:0000259" key="7">
    <source>
        <dbReference type="Pfam" id="PF01061"/>
    </source>
</evidence>
<evidence type="ECO:0000313" key="8">
    <source>
        <dbReference type="EMBL" id="GAA1983744.1"/>
    </source>
</evidence>
<feature type="domain" description="ABC-2 type transporter transmembrane" evidence="7">
    <location>
        <begin position="24"/>
        <end position="231"/>
    </location>
</feature>
<gene>
    <name evidence="8" type="ORF">GCM10009799_06420</name>
</gene>
<feature type="transmembrane region" description="Helical" evidence="6">
    <location>
        <begin position="116"/>
        <end position="140"/>
    </location>
</feature>
<name>A0ABN2SCM4_9ACTN</name>
<reference evidence="8 9" key="1">
    <citation type="journal article" date="2019" name="Int. J. Syst. Evol. Microbiol.">
        <title>The Global Catalogue of Microorganisms (GCM) 10K type strain sequencing project: providing services to taxonomists for standard genome sequencing and annotation.</title>
        <authorList>
            <consortium name="The Broad Institute Genomics Platform"/>
            <consortium name="The Broad Institute Genome Sequencing Center for Infectious Disease"/>
            <person name="Wu L."/>
            <person name="Ma J."/>
        </authorList>
    </citation>
    <scope>NUCLEOTIDE SEQUENCE [LARGE SCALE GENOMIC DNA]</scope>
    <source>
        <strain evidence="8 9">JCM 15313</strain>
    </source>
</reference>
<keyword evidence="2 6" id="KW-0812">Transmembrane</keyword>
<comment type="caution">
    <text evidence="8">The sequence shown here is derived from an EMBL/GenBank/DDBJ whole genome shotgun (WGS) entry which is preliminary data.</text>
</comment>
<keyword evidence="9" id="KW-1185">Reference proteome</keyword>
<dbReference type="InterPro" id="IPR013525">
    <property type="entry name" value="ABC2_TM"/>
</dbReference>
<accession>A0ABN2SCM4</accession>
<feature type="transmembrane region" description="Helical" evidence="6">
    <location>
        <begin position="250"/>
        <end position="272"/>
    </location>
</feature>
<evidence type="ECO:0000256" key="5">
    <source>
        <dbReference type="ARBA" id="ARBA00023251"/>
    </source>
</evidence>
<evidence type="ECO:0000256" key="6">
    <source>
        <dbReference type="SAM" id="Phobius"/>
    </source>
</evidence>
<dbReference type="InterPro" id="IPR051784">
    <property type="entry name" value="Nod_factor_ABC_transporter"/>
</dbReference>
<dbReference type="PANTHER" id="PTHR43229:SF2">
    <property type="entry name" value="NODULATION PROTEIN J"/>
    <property type="match status" value="1"/>
</dbReference>
<evidence type="ECO:0000313" key="9">
    <source>
        <dbReference type="Proteomes" id="UP001501585"/>
    </source>
</evidence>
<keyword evidence="5" id="KW-0046">Antibiotic resistance</keyword>
<feature type="transmembrane region" description="Helical" evidence="6">
    <location>
        <begin position="42"/>
        <end position="60"/>
    </location>
</feature>
<protein>
    <submittedName>
        <fullName evidence="8">ABC transporter permease</fullName>
    </submittedName>
</protein>
<evidence type="ECO:0000256" key="1">
    <source>
        <dbReference type="ARBA" id="ARBA00004141"/>
    </source>
</evidence>
<dbReference type="Proteomes" id="UP001501585">
    <property type="component" value="Unassembled WGS sequence"/>
</dbReference>
<feature type="transmembrane region" description="Helical" evidence="6">
    <location>
        <begin position="72"/>
        <end position="95"/>
    </location>
</feature>
<keyword evidence="3 6" id="KW-1133">Transmembrane helix</keyword>
<dbReference type="InterPro" id="IPR000412">
    <property type="entry name" value="ABC_2_transport"/>
</dbReference>
<evidence type="ECO:0000256" key="4">
    <source>
        <dbReference type="ARBA" id="ARBA00023136"/>
    </source>
</evidence>
<evidence type="ECO:0000256" key="2">
    <source>
        <dbReference type="ARBA" id="ARBA00022692"/>
    </source>
</evidence>
<dbReference type="EMBL" id="BAAAPC010000002">
    <property type="protein sequence ID" value="GAA1983744.1"/>
    <property type="molecule type" value="Genomic_DNA"/>
</dbReference>
<feature type="transmembrane region" description="Helical" evidence="6">
    <location>
        <begin position="152"/>
        <end position="172"/>
    </location>
</feature>
<evidence type="ECO:0000256" key="3">
    <source>
        <dbReference type="ARBA" id="ARBA00022989"/>
    </source>
</evidence>
<dbReference type="Pfam" id="PF01061">
    <property type="entry name" value="ABC2_membrane"/>
    <property type="match status" value="1"/>
</dbReference>
<dbReference type="PRINTS" id="PR00164">
    <property type="entry name" value="ABC2TRNSPORT"/>
</dbReference>
<dbReference type="PANTHER" id="PTHR43229">
    <property type="entry name" value="NODULATION PROTEIN J"/>
    <property type="match status" value="1"/>
</dbReference>
<organism evidence="8 9">
    <name type="scientific">Nocardiopsis rhodophaea</name>
    <dbReference type="NCBI Taxonomy" id="280238"/>
    <lineage>
        <taxon>Bacteria</taxon>
        <taxon>Bacillati</taxon>
        <taxon>Actinomycetota</taxon>
        <taxon>Actinomycetes</taxon>
        <taxon>Streptosporangiales</taxon>
        <taxon>Nocardiopsidaceae</taxon>
        <taxon>Nocardiopsis</taxon>
    </lineage>
</organism>
<proteinExistence type="predicted"/>